<protein>
    <submittedName>
        <fullName evidence="2">Uncharacterized protein</fullName>
    </submittedName>
</protein>
<feature type="region of interest" description="Disordered" evidence="1">
    <location>
        <begin position="155"/>
        <end position="191"/>
    </location>
</feature>
<evidence type="ECO:0000313" key="3">
    <source>
        <dbReference type="Proteomes" id="UP000016932"/>
    </source>
</evidence>
<dbReference type="VEuPathDB" id="FungiDB:MYCFIDRAFT_180653"/>
<dbReference type="GeneID" id="19334467"/>
<feature type="compositionally biased region" description="Low complexity" evidence="1">
    <location>
        <begin position="687"/>
        <end position="707"/>
    </location>
</feature>
<feature type="compositionally biased region" description="Basic and acidic residues" evidence="1">
    <location>
        <begin position="419"/>
        <end position="440"/>
    </location>
</feature>
<dbReference type="HOGENOM" id="CLU_335268_0_0_1"/>
<organism evidence="2 3">
    <name type="scientific">Pseudocercospora fijiensis (strain CIRAD86)</name>
    <name type="common">Black leaf streak disease fungus</name>
    <name type="synonym">Mycosphaerella fijiensis</name>
    <dbReference type="NCBI Taxonomy" id="383855"/>
    <lineage>
        <taxon>Eukaryota</taxon>
        <taxon>Fungi</taxon>
        <taxon>Dikarya</taxon>
        <taxon>Ascomycota</taxon>
        <taxon>Pezizomycotina</taxon>
        <taxon>Dothideomycetes</taxon>
        <taxon>Dothideomycetidae</taxon>
        <taxon>Mycosphaerellales</taxon>
        <taxon>Mycosphaerellaceae</taxon>
        <taxon>Pseudocercospora</taxon>
    </lineage>
</organism>
<dbReference type="RefSeq" id="XP_007932611.1">
    <property type="nucleotide sequence ID" value="XM_007934420.1"/>
</dbReference>
<feature type="region of interest" description="Disordered" evidence="1">
    <location>
        <begin position="791"/>
        <end position="825"/>
    </location>
</feature>
<evidence type="ECO:0000256" key="1">
    <source>
        <dbReference type="SAM" id="MobiDB-lite"/>
    </source>
</evidence>
<dbReference type="EMBL" id="KB446574">
    <property type="protein sequence ID" value="EME76834.1"/>
    <property type="molecule type" value="Genomic_DNA"/>
</dbReference>
<accession>M2ZCK2</accession>
<dbReference type="Proteomes" id="UP000016932">
    <property type="component" value="Unassembled WGS sequence"/>
</dbReference>
<name>M2ZCK2_PSEFD</name>
<reference evidence="2 3" key="1">
    <citation type="journal article" date="2012" name="PLoS Pathog.">
        <title>Diverse lifestyles and strategies of plant pathogenesis encoded in the genomes of eighteen Dothideomycetes fungi.</title>
        <authorList>
            <person name="Ohm R.A."/>
            <person name="Feau N."/>
            <person name="Henrissat B."/>
            <person name="Schoch C.L."/>
            <person name="Horwitz B.A."/>
            <person name="Barry K.W."/>
            <person name="Condon B.J."/>
            <person name="Copeland A.C."/>
            <person name="Dhillon B."/>
            <person name="Glaser F."/>
            <person name="Hesse C.N."/>
            <person name="Kosti I."/>
            <person name="LaButti K."/>
            <person name="Lindquist E.A."/>
            <person name="Lucas S."/>
            <person name="Salamov A.A."/>
            <person name="Bradshaw R.E."/>
            <person name="Ciuffetti L."/>
            <person name="Hamelin R.C."/>
            <person name="Kema G.H.J."/>
            <person name="Lawrence C."/>
            <person name="Scott J.A."/>
            <person name="Spatafora J.W."/>
            <person name="Turgeon B.G."/>
            <person name="de Wit P.J.G.M."/>
            <person name="Zhong S."/>
            <person name="Goodwin S.B."/>
            <person name="Grigoriev I.V."/>
        </authorList>
    </citation>
    <scope>NUCLEOTIDE SEQUENCE [LARGE SCALE GENOMIC DNA]</scope>
    <source>
        <strain evidence="2 3">CIRAD86</strain>
    </source>
</reference>
<keyword evidence="3" id="KW-1185">Reference proteome</keyword>
<dbReference type="AlphaFoldDB" id="M2ZCK2"/>
<sequence length="851" mass="94953">MRAPKRQRQGSQNDADSATTYPNLLEAKSDHRIERSFTTGPPEQKIESPLPITTSTGTSGWTPFHARHTFDRSERPIQHAEAFLIVADFNNRFEPDAEDRSTTEIQNAGTTPHIKQEVKKALRLAGNKALIRNINLVVCDARNWRISGRDFEKASGKKDFRGSCPQHQSPLVNMSRSKGANDRPELSDTTDDMMTADTKAAIEKASGKKDFQGFWLRDLEQIVETRRLPSKRLQARRISQVPRYRILSRLSRNFPASRSRRPGELGTWDWMICPALQLSRMLEGRGRSQLKQVVDHHSLQRNLRSTAFAKPAASQTIIIPLLMCAHPLLSNIGDAPVSRDFPLAEVIHYQWIPTPISPQKQYSEVLAEHFAGKGEAQGDGIGERAARANSRRTYSINIELNINYILLNNFSQHPSRYTNRRDRYERHSARRSGEKEKKVAATDPPRIGVTDEMWLLIRCGVFITDEIGLLLMRCRKMDFCIYGLSSPSLMARRIGNAGGRLGYGVLGSGAFNMHIGVRRNDEPSKPLLPRRYRHPRSVVLTNRSDPNCLTRFIQLQSNPLVLEHGTNIGRRSKITGSFLQMIRNMYLLCASRNLAIRMSSLALTHPHTHLGLTCVNEASIVDMASTNTCDAGKNAFGHFPIFKLVSKRHLALASTSTATILHLHRLDIVESDSDALNDIETMHVEANTGKASAAKKTATKTKTNTGKPQKGPAATSAVEEKAPVVLGKTLQLRHNCTKEEGHRQEGDSKEDRDSEEERDSKEGIACFPLPTCTLTPVFTRLSATRNHDAYGRHTGGLLIQSSVQDGRESRAREKTKHSVPTPSLANSPDAAKIVGAVLIPNMIDPSLYFPS</sequence>
<evidence type="ECO:0000313" key="2">
    <source>
        <dbReference type="EMBL" id="EME76834.1"/>
    </source>
</evidence>
<feature type="region of interest" description="Disordered" evidence="1">
    <location>
        <begin position="417"/>
        <end position="442"/>
    </location>
</feature>
<gene>
    <name evidence="2" type="ORF">MYCFIDRAFT_180653</name>
</gene>
<feature type="compositionally biased region" description="Polar residues" evidence="1">
    <location>
        <begin position="165"/>
        <end position="178"/>
    </location>
</feature>
<dbReference type="KEGG" id="pfj:MYCFIDRAFT_180653"/>
<feature type="compositionally biased region" description="Polar residues" evidence="1">
    <location>
        <begin position="51"/>
        <end position="61"/>
    </location>
</feature>
<feature type="region of interest" description="Disordered" evidence="1">
    <location>
        <begin position="1"/>
        <end position="65"/>
    </location>
</feature>
<feature type="region of interest" description="Disordered" evidence="1">
    <location>
        <begin position="687"/>
        <end position="763"/>
    </location>
</feature>
<feature type="compositionally biased region" description="Polar residues" evidence="1">
    <location>
        <begin position="9"/>
        <end position="22"/>
    </location>
</feature>
<proteinExistence type="predicted"/>
<feature type="compositionally biased region" description="Basic and acidic residues" evidence="1">
    <location>
        <begin position="736"/>
        <end position="752"/>
    </location>
</feature>